<reference evidence="5 6" key="1">
    <citation type="submission" date="2016-10" db="EMBL/GenBank/DDBJ databases">
        <authorList>
            <person name="de Groot N.N."/>
        </authorList>
    </citation>
    <scope>NUCLEOTIDE SEQUENCE [LARGE SCALE GENOMIC DNA]</scope>
    <source>
        <strain evidence="5 6">DSM 21668</strain>
    </source>
</reference>
<dbReference type="STRING" id="563176.SAMN04488090_0091"/>
<keyword evidence="6" id="KW-1185">Reference proteome</keyword>
<evidence type="ECO:0000256" key="3">
    <source>
        <dbReference type="ARBA" id="ARBA00023163"/>
    </source>
</evidence>
<dbReference type="Proteomes" id="UP000198901">
    <property type="component" value="Unassembled WGS sequence"/>
</dbReference>
<dbReference type="RefSeq" id="WP_143010972.1">
    <property type="nucleotide sequence ID" value="NZ_FNGS01000001.1"/>
</dbReference>
<dbReference type="AlphaFoldDB" id="A0A1G9HJY7"/>
<keyword evidence="2 5" id="KW-0238">DNA-binding</keyword>
<name>A0A1G9HJY7_9BACT</name>
<protein>
    <submittedName>
        <fullName evidence="5">DNA-binding transcriptional regulator, MarR family</fullName>
    </submittedName>
</protein>
<evidence type="ECO:0000313" key="5">
    <source>
        <dbReference type="EMBL" id="SDL13301.1"/>
    </source>
</evidence>
<dbReference type="SUPFAM" id="SSF46785">
    <property type="entry name" value="Winged helix' DNA-binding domain"/>
    <property type="match status" value="1"/>
</dbReference>
<dbReference type="PRINTS" id="PR00598">
    <property type="entry name" value="HTHMARR"/>
</dbReference>
<dbReference type="InterPro" id="IPR036390">
    <property type="entry name" value="WH_DNA-bd_sf"/>
</dbReference>
<accession>A0A1G9HJY7</accession>
<dbReference type="EMBL" id="FNGS01000001">
    <property type="protein sequence ID" value="SDL13301.1"/>
    <property type="molecule type" value="Genomic_DNA"/>
</dbReference>
<evidence type="ECO:0000256" key="1">
    <source>
        <dbReference type="ARBA" id="ARBA00023015"/>
    </source>
</evidence>
<dbReference type="Gene3D" id="1.10.10.10">
    <property type="entry name" value="Winged helix-like DNA-binding domain superfamily/Winged helix DNA-binding domain"/>
    <property type="match status" value="1"/>
</dbReference>
<evidence type="ECO:0000313" key="6">
    <source>
        <dbReference type="Proteomes" id="UP000198901"/>
    </source>
</evidence>
<dbReference type="SMART" id="SM00347">
    <property type="entry name" value="HTH_MARR"/>
    <property type="match status" value="1"/>
</dbReference>
<dbReference type="PANTHER" id="PTHR33164:SF64">
    <property type="entry name" value="TRANSCRIPTIONAL REGULATOR SLYA"/>
    <property type="match status" value="1"/>
</dbReference>
<dbReference type="PROSITE" id="PS50995">
    <property type="entry name" value="HTH_MARR_2"/>
    <property type="match status" value="1"/>
</dbReference>
<sequence>MTEQEETIDLARSYFKVSTQATMAFRQFMQQKFKSTGVDLTFEMAQVLNALAGKDGVNQQEIANATVKDKASLTYLIDNLSIRGLVYRQEDEADRRNKLIFLTPKGRQLLQDTLLAWADEMYTLAAKDIHPDDIQLVISVMERIVQNLKN</sequence>
<dbReference type="InterPro" id="IPR000835">
    <property type="entry name" value="HTH_MarR-typ"/>
</dbReference>
<dbReference type="PANTHER" id="PTHR33164">
    <property type="entry name" value="TRANSCRIPTIONAL REGULATOR, MARR FAMILY"/>
    <property type="match status" value="1"/>
</dbReference>
<organism evidence="5 6">
    <name type="scientific">Siphonobacter aquaeclarae</name>
    <dbReference type="NCBI Taxonomy" id="563176"/>
    <lineage>
        <taxon>Bacteria</taxon>
        <taxon>Pseudomonadati</taxon>
        <taxon>Bacteroidota</taxon>
        <taxon>Cytophagia</taxon>
        <taxon>Cytophagales</taxon>
        <taxon>Cytophagaceae</taxon>
        <taxon>Siphonobacter</taxon>
    </lineage>
</organism>
<keyword evidence="3" id="KW-0804">Transcription</keyword>
<dbReference type="GO" id="GO:0003677">
    <property type="term" value="F:DNA binding"/>
    <property type="evidence" value="ECO:0007669"/>
    <property type="project" value="UniProtKB-KW"/>
</dbReference>
<dbReference type="InterPro" id="IPR039422">
    <property type="entry name" value="MarR/SlyA-like"/>
</dbReference>
<evidence type="ECO:0000259" key="4">
    <source>
        <dbReference type="PROSITE" id="PS50995"/>
    </source>
</evidence>
<evidence type="ECO:0000256" key="2">
    <source>
        <dbReference type="ARBA" id="ARBA00023125"/>
    </source>
</evidence>
<dbReference type="GO" id="GO:0003700">
    <property type="term" value="F:DNA-binding transcription factor activity"/>
    <property type="evidence" value="ECO:0007669"/>
    <property type="project" value="InterPro"/>
</dbReference>
<dbReference type="InterPro" id="IPR036388">
    <property type="entry name" value="WH-like_DNA-bd_sf"/>
</dbReference>
<gene>
    <name evidence="5" type="ORF">SAMN04488090_0091</name>
</gene>
<proteinExistence type="predicted"/>
<dbReference type="Pfam" id="PF12802">
    <property type="entry name" value="MarR_2"/>
    <property type="match status" value="1"/>
</dbReference>
<dbReference type="GO" id="GO:0006950">
    <property type="term" value="P:response to stress"/>
    <property type="evidence" value="ECO:0007669"/>
    <property type="project" value="TreeGrafter"/>
</dbReference>
<feature type="domain" description="HTH marR-type" evidence="4">
    <location>
        <begin position="11"/>
        <end position="146"/>
    </location>
</feature>
<keyword evidence="1" id="KW-0805">Transcription regulation</keyword>
<dbReference type="OrthoDB" id="996843at2"/>